<evidence type="ECO:0000313" key="2">
    <source>
        <dbReference type="EMBL" id="MBB5206118.1"/>
    </source>
</evidence>
<dbReference type="Gene3D" id="3.40.50.1820">
    <property type="entry name" value="alpha/beta hydrolase"/>
    <property type="match status" value="1"/>
</dbReference>
<proteinExistence type="predicted"/>
<sequence length="280" mass="31871">MQHPHELSDSQWGALAGSPQHWLLIGGIARESALWIDGPKLLLARLRRLDPQVQLHLLDLPGTGALWRERSPSHVAELVENLRKRVKRLEGPVGLIASSGSTGVATEWARRYPEEVGALVLLSPAMRPFTSLIRAVRPSLWPTLMALVLGRRSPLALNERWFASTTHRRAEDVEVLDSEWQRLHDEHPVKLRNAFAQGLAIWRYQASRRRPMRRILLLAGHKDKWFDWRISQAISRAWGAALRVHPDAGHDLLLDDPDWVAQSLADWLQPVGQSQWSDLR</sequence>
<protein>
    <submittedName>
        <fullName evidence="2">Pimeloyl-ACP methyl ester carboxylesterase</fullName>
    </submittedName>
</protein>
<accession>A0A840S9B0</accession>
<dbReference type="InterPro" id="IPR050266">
    <property type="entry name" value="AB_hydrolase_sf"/>
</dbReference>
<dbReference type="Pfam" id="PF12697">
    <property type="entry name" value="Abhydrolase_6"/>
    <property type="match status" value="1"/>
</dbReference>
<gene>
    <name evidence="2" type="ORF">HNQ51_003461</name>
</gene>
<dbReference type="AlphaFoldDB" id="A0A840S9B0"/>
<dbReference type="OrthoDB" id="5290302at2"/>
<feature type="domain" description="AB hydrolase-1" evidence="1">
    <location>
        <begin position="32"/>
        <end position="262"/>
    </location>
</feature>
<dbReference type="SUPFAM" id="SSF53474">
    <property type="entry name" value="alpha/beta-Hydrolases"/>
    <property type="match status" value="1"/>
</dbReference>
<name>A0A840S9B0_9BURK</name>
<dbReference type="EMBL" id="JACHHO010000007">
    <property type="protein sequence ID" value="MBB5206118.1"/>
    <property type="molecule type" value="Genomic_DNA"/>
</dbReference>
<dbReference type="PANTHER" id="PTHR43798">
    <property type="entry name" value="MONOACYLGLYCEROL LIPASE"/>
    <property type="match status" value="1"/>
</dbReference>
<dbReference type="InterPro" id="IPR000073">
    <property type="entry name" value="AB_hydrolase_1"/>
</dbReference>
<evidence type="ECO:0000313" key="3">
    <source>
        <dbReference type="Proteomes" id="UP000554837"/>
    </source>
</evidence>
<dbReference type="InterPro" id="IPR029058">
    <property type="entry name" value="AB_hydrolase_fold"/>
</dbReference>
<dbReference type="Proteomes" id="UP000554837">
    <property type="component" value="Unassembled WGS sequence"/>
</dbReference>
<keyword evidence="3" id="KW-1185">Reference proteome</keyword>
<organism evidence="2 3">
    <name type="scientific">Inhella inkyongensis</name>
    <dbReference type="NCBI Taxonomy" id="392593"/>
    <lineage>
        <taxon>Bacteria</taxon>
        <taxon>Pseudomonadati</taxon>
        <taxon>Pseudomonadota</taxon>
        <taxon>Betaproteobacteria</taxon>
        <taxon>Burkholderiales</taxon>
        <taxon>Sphaerotilaceae</taxon>
        <taxon>Inhella</taxon>
    </lineage>
</organism>
<evidence type="ECO:0000259" key="1">
    <source>
        <dbReference type="Pfam" id="PF12697"/>
    </source>
</evidence>
<comment type="caution">
    <text evidence="2">The sequence shown here is derived from an EMBL/GenBank/DDBJ whole genome shotgun (WGS) entry which is preliminary data.</text>
</comment>
<dbReference type="RefSeq" id="WP_138856357.1">
    <property type="nucleotide sequence ID" value="NZ_CP040709.1"/>
</dbReference>
<reference evidence="2 3" key="1">
    <citation type="submission" date="2020-08" db="EMBL/GenBank/DDBJ databases">
        <title>Genomic Encyclopedia of Type Strains, Phase IV (KMG-IV): sequencing the most valuable type-strain genomes for metagenomic binning, comparative biology and taxonomic classification.</title>
        <authorList>
            <person name="Goeker M."/>
        </authorList>
    </citation>
    <scope>NUCLEOTIDE SEQUENCE [LARGE SCALE GENOMIC DNA]</scope>
    <source>
        <strain evidence="2 3">DSM 23958</strain>
    </source>
</reference>